<dbReference type="AlphaFoldDB" id="A0A9D4IH21"/>
<dbReference type="InterPro" id="IPR011333">
    <property type="entry name" value="SKP1/BTB/POZ_sf"/>
</dbReference>
<keyword evidence="5" id="KW-1185">Reference proteome</keyword>
<evidence type="ECO:0000256" key="1">
    <source>
        <dbReference type="ARBA" id="ARBA00022441"/>
    </source>
</evidence>
<dbReference type="CDD" id="cd18186">
    <property type="entry name" value="BTB_POZ_ZBTB_KLHL-like"/>
    <property type="match status" value="1"/>
</dbReference>
<comment type="caution">
    <text evidence="4">The sequence shown here is derived from an EMBL/GenBank/DDBJ whole genome shotgun (WGS) entry which is preliminary data.</text>
</comment>
<dbReference type="Proteomes" id="UP000828390">
    <property type="component" value="Unassembled WGS sequence"/>
</dbReference>
<reference evidence="4" key="1">
    <citation type="journal article" date="2019" name="bioRxiv">
        <title>The Genome of the Zebra Mussel, Dreissena polymorpha: A Resource for Invasive Species Research.</title>
        <authorList>
            <person name="McCartney M.A."/>
            <person name="Auch B."/>
            <person name="Kono T."/>
            <person name="Mallez S."/>
            <person name="Zhang Y."/>
            <person name="Obille A."/>
            <person name="Becker A."/>
            <person name="Abrahante J.E."/>
            <person name="Garbe J."/>
            <person name="Badalamenti J.P."/>
            <person name="Herman A."/>
            <person name="Mangelson H."/>
            <person name="Liachko I."/>
            <person name="Sullivan S."/>
            <person name="Sone E.D."/>
            <person name="Koren S."/>
            <person name="Silverstein K.A.T."/>
            <person name="Beckman K.B."/>
            <person name="Gohl D.M."/>
        </authorList>
    </citation>
    <scope>NUCLEOTIDE SEQUENCE</scope>
    <source>
        <strain evidence="4">Duluth1</strain>
        <tissue evidence="4">Whole animal</tissue>
    </source>
</reference>
<dbReference type="InterPro" id="IPR000210">
    <property type="entry name" value="BTB/POZ_dom"/>
</dbReference>
<keyword evidence="1" id="KW-0880">Kelch repeat</keyword>
<dbReference type="EMBL" id="JAIWYP010000009">
    <property type="protein sequence ID" value="KAH3775191.1"/>
    <property type="molecule type" value="Genomic_DNA"/>
</dbReference>
<dbReference type="SMART" id="SM00225">
    <property type="entry name" value="BTB"/>
    <property type="match status" value="1"/>
</dbReference>
<feature type="domain" description="BTB" evidence="3">
    <location>
        <begin position="27"/>
        <end position="85"/>
    </location>
</feature>
<name>A0A9D4IH21_DREPO</name>
<accession>A0A9D4IH21</accession>
<keyword evidence="2" id="KW-0677">Repeat</keyword>
<organism evidence="4 5">
    <name type="scientific">Dreissena polymorpha</name>
    <name type="common">Zebra mussel</name>
    <name type="synonym">Mytilus polymorpha</name>
    <dbReference type="NCBI Taxonomy" id="45954"/>
    <lineage>
        <taxon>Eukaryota</taxon>
        <taxon>Metazoa</taxon>
        <taxon>Spiralia</taxon>
        <taxon>Lophotrochozoa</taxon>
        <taxon>Mollusca</taxon>
        <taxon>Bivalvia</taxon>
        <taxon>Autobranchia</taxon>
        <taxon>Heteroconchia</taxon>
        <taxon>Euheterodonta</taxon>
        <taxon>Imparidentia</taxon>
        <taxon>Neoheterodontei</taxon>
        <taxon>Myida</taxon>
        <taxon>Dreissenoidea</taxon>
        <taxon>Dreissenidae</taxon>
        <taxon>Dreissena</taxon>
    </lineage>
</organism>
<dbReference type="PANTHER" id="PTHR45632:SF3">
    <property type="entry name" value="KELCH-LIKE PROTEIN 32"/>
    <property type="match status" value="1"/>
</dbReference>
<proteinExistence type="predicted"/>
<gene>
    <name evidence="4" type="ORF">DPMN_176590</name>
</gene>
<dbReference type="Pfam" id="PF00651">
    <property type="entry name" value="BTB"/>
    <property type="match status" value="1"/>
</dbReference>
<protein>
    <recommendedName>
        <fullName evidence="3">BTB domain-containing protein</fullName>
    </recommendedName>
</protein>
<dbReference type="PROSITE" id="PS50097">
    <property type="entry name" value="BTB"/>
    <property type="match status" value="1"/>
</dbReference>
<dbReference type="OrthoDB" id="6359943at2759"/>
<evidence type="ECO:0000313" key="4">
    <source>
        <dbReference type="EMBL" id="KAH3775191.1"/>
    </source>
</evidence>
<dbReference type="PANTHER" id="PTHR45632">
    <property type="entry name" value="LD33804P"/>
    <property type="match status" value="1"/>
</dbReference>
<evidence type="ECO:0000313" key="5">
    <source>
        <dbReference type="Proteomes" id="UP000828390"/>
    </source>
</evidence>
<evidence type="ECO:0000259" key="3">
    <source>
        <dbReference type="PROSITE" id="PS50097"/>
    </source>
</evidence>
<evidence type="ECO:0000256" key="2">
    <source>
        <dbReference type="ARBA" id="ARBA00022737"/>
    </source>
</evidence>
<reference evidence="4" key="2">
    <citation type="submission" date="2020-11" db="EMBL/GenBank/DDBJ databases">
        <authorList>
            <person name="McCartney M.A."/>
            <person name="Auch B."/>
            <person name="Kono T."/>
            <person name="Mallez S."/>
            <person name="Becker A."/>
            <person name="Gohl D.M."/>
            <person name="Silverstein K.A.T."/>
            <person name="Koren S."/>
            <person name="Bechman K.B."/>
            <person name="Herman A."/>
            <person name="Abrahante J.E."/>
            <person name="Garbe J."/>
        </authorList>
    </citation>
    <scope>NUCLEOTIDE SEQUENCE</scope>
    <source>
        <strain evidence="4">Duluth1</strain>
        <tissue evidence="4">Whole animal</tissue>
    </source>
</reference>
<dbReference type="Gene3D" id="3.30.710.10">
    <property type="entry name" value="Potassium Channel Kv1.1, Chain A"/>
    <property type="match status" value="1"/>
</dbReference>
<dbReference type="SUPFAM" id="SSF54695">
    <property type="entry name" value="POZ domain"/>
    <property type="match status" value="1"/>
</dbReference>
<sequence length="596" mass="69634">MDFGERFKPNSMRKLLQQQVEEQSQVCDVTVKYGRWIKRYHMHILVESPFFEHAFEPKFQEHTSGAVELHVGSPTTIDMAIMYLYGVQPILSMNHIADFMELAEFLLLPNMKRLCINWLQEEELSESNVVEILHLCSLYEFKIEHIYDFVAARLLTFLKGDHMLTLIPESIAVLFSDERLSYVPLDLRIQFVTRWIDRRKVSRKDEVNKLTTLIDLPQMKIEQERHTSQKRHCLITYSQPHAEKANRMTLSQFLRPSSVLSKLHAYCFNTQQWVNLRLHTSLRISRHTSIHVDGCQVVYYNDQKKCVYGQDLEQKKSWCSAVKYDDPTRELIWQKSILERNTCYFILTIDKDIHNVTTSLQIGQLTYNSDAIHLSTVFVCKGRFLDGCVNSSNMIAILTVDANVKLMFYIYETNSSKTYDVSNLTDFSLANRKYNIQVFGIDNGFSVMKGNSINIIWYQQGANIDVPFAKINVDGTMGFRYAFIGHTVYRWSIKGKKLESTKILCLLEQYPGPTDWDSISFPNLPFYKDESLFQNLAYMTIPITSPVCHFECPHCQLLDRGYTGQQRSFRHTFTGNYRESDPDSDDDCFKPCEYYW</sequence>